<evidence type="ECO:0000313" key="2">
    <source>
        <dbReference type="Proteomes" id="UP000821845"/>
    </source>
</evidence>
<dbReference type="Proteomes" id="UP000821845">
    <property type="component" value="Chromosome 6"/>
</dbReference>
<name>A0ACB7S0E5_HYAAI</name>
<comment type="caution">
    <text evidence="1">The sequence shown here is derived from an EMBL/GenBank/DDBJ whole genome shotgun (WGS) entry which is preliminary data.</text>
</comment>
<evidence type="ECO:0000313" key="1">
    <source>
        <dbReference type="EMBL" id="KAH6927184.1"/>
    </source>
</evidence>
<dbReference type="EMBL" id="CM023486">
    <property type="protein sequence ID" value="KAH6927184.1"/>
    <property type="molecule type" value="Genomic_DNA"/>
</dbReference>
<sequence>MMVTTHMVPCFQVRCPLLLLNLLLWFVGAFFMLGGTLLIVESWELAEEERVLERLDFPGMLLSHVELLLFSFGLALFAVSSCGCVGALRENTCLLKLYSQALTLLILINFVLGVLIFFVPGSIKAVIRTTLSEELVVHYRDTQDTQNLVDALQRYLKCCGMTQRNYRDWNKNIYFQCDLSNPSHERCSVPPSCCRKDSTFTGIFCGRNVLNMTDHEAWFRVYTGSCPDATNRYLKEHVMIIGGVCLIAVIVLAFVDMVTNAVLDEIDIIRKLYDHIESADTGTSRTQTT</sequence>
<gene>
    <name evidence="1" type="ORF">HPB50_000147</name>
</gene>
<keyword evidence="2" id="KW-1185">Reference proteome</keyword>
<organism evidence="1 2">
    <name type="scientific">Hyalomma asiaticum</name>
    <name type="common">Tick</name>
    <dbReference type="NCBI Taxonomy" id="266040"/>
    <lineage>
        <taxon>Eukaryota</taxon>
        <taxon>Metazoa</taxon>
        <taxon>Ecdysozoa</taxon>
        <taxon>Arthropoda</taxon>
        <taxon>Chelicerata</taxon>
        <taxon>Arachnida</taxon>
        <taxon>Acari</taxon>
        <taxon>Parasitiformes</taxon>
        <taxon>Ixodida</taxon>
        <taxon>Ixodoidea</taxon>
        <taxon>Ixodidae</taxon>
        <taxon>Hyalomminae</taxon>
        <taxon>Hyalomma</taxon>
    </lineage>
</organism>
<reference evidence="1" key="1">
    <citation type="submission" date="2020-05" db="EMBL/GenBank/DDBJ databases">
        <title>Large-scale comparative analyses of tick genomes elucidate their genetic diversity and vector capacities.</title>
        <authorList>
            <person name="Jia N."/>
            <person name="Wang J."/>
            <person name="Shi W."/>
            <person name="Du L."/>
            <person name="Sun Y."/>
            <person name="Zhan W."/>
            <person name="Jiang J."/>
            <person name="Wang Q."/>
            <person name="Zhang B."/>
            <person name="Ji P."/>
            <person name="Sakyi L.B."/>
            <person name="Cui X."/>
            <person name="Yuan T."/>
            <person name="Jiang B."/>
            <person name="Yang W."/>
            <person name="Lam T.T.-Y."/>
            <person name="Chang Q."/>
            <person name="Ding S."/>
            <person name="Wang X."/>
            <person name="Zhu J."/>
            <person name="Ruan X."/>
            <person name="Zhao L."/>
            <person name="Wei J."/>
            <person name="Que T."/>
            <person name="Du C."/>
            <person name="Cheng J."/>
            <person name="Dai P."/>
            <person name="Han X."/>
            <person name="Huang E."/>
            <person name="Gao Y."/>
            <person name="Liu J."/>
            <person name="Shao H."/>
            <person name="Ye R."/>
            <person name="Li L."/>
            <person name="Wei W."/>
            <person name="Wang X."/>
            <person name="Wang C."/>
            <person name="Yang T."/>
            <person name="Huo Q."/>
            <person name="Li W."/>
            <person name="Guo W."/>
            <person name="Chen H."/>
            <person name="Zhou L."/>
            <person name="Ni X."/>
            <person name="Tian J."/>
            <person name="Zhou Y."/>
            <person name="Sheng Y."/>
            <person name="Liu T."/>
            <person name="Pan Y."/>
            <person name="Xia L."/>
            <person name="Li J."/>
            <person name="Zhao F."/>
            <person name="Cao W."/>
        </authorList>
    </citation>
    <scope>NUCLEOTIDE SEQUENCE</scope>
    <source>
        <strain evidence="1">Hyas-2018</strain>
    </source>
</reference>
<accession>A0ACB7S0E5</accession>
<proteinExistence type="predicted"/>
<protein>
    <submittedName>
        <fullName evidence="1">Uncharacterized protein</fullName>
    </submittedName>
</protein>